<dbReference type="PANTHER" id="PTHR43489">
    <property type="entry name" value="ISOMERASE"/>
    <property type="match status" value="1"/>
</dbReference>
<reference evidence="5" key="1">
    <citation type="journal article" date="2019" name="Int. J. Syst. Evol. Microbiol.">
        <title>The Global Catalogue of Microorganisms (GCM) 10K type strain sequencing project: providing services to taxonomists for standard genome sequencing and annotation.</title>
        <authorList>
            <consortium name="The Broad Institute Genomics Platform"/>
            <consortium name="The Broad Institute Genome Sequencing Center for Infectious Disease"/>
            <person name="Wu L."/>
            <person name="Ma J."/>
        </authorList>
    </citation>
    <scope>NUCLEOTIDE SEQUENCE [LARGE SCALE GENOMIC DNA]</scope>
    <source>
        <strain evidence="5">KCTC 42964</strain>
    </source>
</reference>
<dbReference type="InterPro" id="IPR050417">
    <property type="entry name" value="Sugar_Epim/Isomerase"/>
</dbReference>
<feature type="domain" description="Xylose isomerase-like TIM barrel" evidence="3">
    <location>
        <begin position="21"/>
        <end position="255"/>
    </location>
</feature>
<evidence type="ECO:0000256" key="2">
    <source>
        <dbReference type="PIRNR" id="PIRNR006241"/>
    </source>
</evidence>
<evidence type="ECO:0000256" key="1">
    <source>
        <dbReference type="ARBA" id="ARBA00023235"/>
    </source>
</evidence>
<dbReference type="InterPro" id="IPR036237">
    <property type="entry name" value="Xyl_isomerase-like_sf"/>
</dbReference>
<accession>A0ABV7LAJ0</accession>
<name>A0ABV7LAJ0_9PROT</name>
<dbReference type="InterPro" id="IPR026040">
    <property type="entry name" value="HyI-like"/>
</dbReference>
<sequence>MPRLAANLSFLFPDAPFLERVDRAAAAGFRGVESMYPEDVAPAALTARLADSGMQWVLLNTPAGDFAAGERGLAALPGQEGRFREAMRAALDLAGGLQAGLIHVMAGIPPDGADPAACRHTFCENLTWAAAQARPRGIVLTIEPINRRDMPGYFLWQVGQAVQILDDLSLPNVRLQFDIYHAQVEGGDVASRMAAALPHVGHVQIANPPGRHGPGDGELDLPWLLRELDRLGYDGWVGCEYRPAGPTEGGLAWARPFGIHPAG</sequence>
<evidence type="ECO:0000313" key="4">
    <source>
        <dbReference type="EMBL" id="MFC3231242.1"/>
    </source>
</evidence>
<dbReference type="Pfam" id="PF01261">
    <property type="entry name" value="AP_endonuc_2"/>
    <property type="match status" value="1"/>
</dbReference>
<evidence type="ECO:0000313" key="5">
    <source>
        <dbReference type="Proteomes" id="UP001595528"/>
    </source>
</evidence>
<dbReference type="Proteomes" id="UP001595528">
    <property type="component" value="Unassembled WGS sequence"/>
</dbReference>
<dbReference type="PIRSF" id="PIRSF006241">
    <property type="entry name" value="HyI"/>
    <property type="match status" value="1"/>
</dbReference>
<dbReference type="EMBL" id="JBHRTR010000054">
    <property type="protein sequence ID" value="MFC3231242.1"/>
    <property type="molecule type" value="Genomic_DNA"/>
</dbReference>
<evidence type="ECO:0000259" key="3">
    <source>
        <dbReference type="Pfam" id="PF01261"/>
    </source>
</evidence>
<dbReference type="GO" id="GO:0016853">
    <property type="term" value="F:isomerase activity"/>
    <property type="evidence" value="ECO:0007669"/>
    <property type="project" value="UniProtKB-KW"/>
</dbReference>
<dbReference type="PANTHER" id="PTHR43489:SF6">
    <property type="entry name" value="HYDROXYPYRUVATE ISOMERASE-RELATED"/>
    <property type="match status" value="1"/>
</dbReference>
<keyword evidence="5" id="KW-1185">Reference proteome</keyword>
<protein>
    <submittedName>
        <fullName evidence="4">Hydroxypyruvate isomerase family protein</fullName>
    </submittedName>
</protein>
<proteinExistence type="inferred from homology"/>
<keyword evidence="1 2" id="KW-0413">Isomerase</keyword>
<comment type="caution">
    <text evidence="4">The sequence shown here is derived from an EMBL/GenBank/DDBJ whole genome shotgun (WGS) entry which is preliminary data.</text>
</comment>
<gene>
    <name evidence="4" type="ORF">ACFOGJ_28600</name>
</gene>
<comment type="similarity">
    <text evidence="2">Belongs to the hyi family.</text>
</comment>
<dbReference type="Gene3D" id="3.20.20.150">
    <property type="entry name" value="Divalent-metal-dependent TIM barrel enzymes"/>
    <property type="match status" value="1"/>
</dbReference>
<organism evidence="4 5">
    <name type="scientific">Marinibaculum pumilum</name>
    <dbReference type="NCBI Taxonomy" id="1766165"/>
    <lineage>
        <taxon>Bacteria</taxon>
        <taxon>Pseudomonadati</taxon>
        <taxon>Pseudomonadota</taxon>
        <taxon>Alphaproteobacteria</taxon>
        <taxon>Rhodospirillales</taxon>
        <taxon>Rhodospirillaceae</taxon>
        <taxon>Marinibaculum</taxon>
    </lineage>
</organism>
<dbReference type="RefSeq" id="WP_379906706.1">
    <property type="nucleotide sequence ID" value="NZ_JBHRTR010000054.1"/>
</dbReference>
<dbReference type="InterPro" id="IPR013022">
    <property type="entry name" value="Xyl_isomerase-like_TIM-brl"/>
</dbReference>
<dbReference type="SUPFAM" id="SSF51658">
    <property type="entry name" value="Xylose isomerase-like"/>
    <property type="match status" value="1"/>
</dbReference>